<sequence length="335" mass="37580">MEDRSWMSLRNRACAQYLDGLKLFIRAAEADMLNRHKTTMWCPCIDCENKKQFLSSLTLHAHLILRGFMDHYRCWNKHGEGVNDRDLQVGCMDQGFSGDLRQDDGTHGAGQDNEEGPFCILDLTDDKLADINANYAQKSQDLEEMVRDAMGFDEYTEAEMKKLKRLMEDMRTPLHQSCKANQAACALFQVTLAGSMVGLGVLACIEKERDQGLLVRPPPSRTPSPACGRRSSCASASNAVPNDLELGPSSVSPDTIDLLEEPTQCSLVVNLGNYRPVVAEGRVFPKEFVQESVQINYDYAIVQVECVHQGYEDYVLQPPPNDDIKTLREALLQRI</sequence>
<evidence type="ECO:0008006" key="5">
    <source>
        <dbReference type="Google" id="ProtNLM"/>
    </source>
</evidence>
<dbReference type="PANTHER" id="PTHR33018">
    <property type="entry name" value="OS10G0338966 PROTEIN-RELATED"/>
    <property type="match status" value="1"/>
</dbReference>
<name>A0A811QTG6_9POAL</name>
<feature type="domain" description="Transposase-associated" evidence="1">
    <location>
        <begin position="4"/>
        <end position="80"/>
    </location>
</feature>
<proteinExistence type="predicted"/>
<reference evidence="3" key="1">
    <citation type="submission" date="2020-10" db="EMBL/GenBank/DDBJ databases">
        <authorList>
            <person name="Han B."/>
            <person name="Lu T."/>
            <person name="Zhao Q."/>
            <person name="Huang X."/>
            <person name="Zhao Y."/>
        </authorList>
    </citation>
    <scope>NUCLEOTIDE SEQUENCE</scope>
</reference>
<feature type="domain" description="DUF8039" evidence="2">
    <location>
        <begin position="255"/>
        <end position="335"/>
    </location>
</feature>
<comment type="caution">
    <text evidence="3">The sequence shown here is derived from an EMBL/GenBank/DDBJ whole genome shotgun (WGS) entry which is preliminary data.</text>
</comment>
<evidence type="ECO:0000313" key="3">
    <source>
        <dbReference type="EMBL" id="CAD6261142.1"/>
    </source>
</evidence>
<accession>A0A811QTG6</accession>
<protein>
    <recommendedName>
        <fullName evidence="5">Transposase-associated domain-containing protein</fullName>
    </recommendedName>
</protein>
<keyword evidence="4" id="KW-1185">Reference proteome</keyword>
<dbReference type="Pfam" id="PF26133">
    <property type="entry name" value="DUF8039"/>
    <property type="match status" value="1"/>
</dbReference>
<dbReference type="Pfam" id="PF13963">
    <property type="entry name" value="Transpos_assoc"/>
    <property type="match status" value="1"/>
</dbReference>
<dbReference type="EMBL" id="CAJGYO010000011">
    <property type="protein sequence ID" value="CAD6261142.1"/>
    <property type="molecule type" value="Genomic_DNA"/>
</dbReference>
<organism evidence="3 4">
    <name type="scientific">Miscanthus lutarioriparius</name>
    <dbReference type="NCBI Taxonomy" id="422564"/>
    <lineage>
        <taxon>Eukaryota</taxon>
        <taxon>Viridiplantae</taxon>
        <taxon>Streptophyta</taxon>
        <taxon>Embryophyta</taxon>
        <taxon>Tracheophyta</taxon>
        <taxon>Spermatophyta</taxon>
        <taxon>Magnoliopsida</taxon>
        <taxon>Liliopsida</taxon>
        <taxon>Poales</taxon>
        <taxon>Poaceae</taxon>
        <taxon>PACMAD clade</taxon>
        <taxon>Panicoideae</taxon>
        <taxon>Andropogonodae</taxon>
        <taxon>Andropogoneae</taxon>
        <taxon>Saccharinae</taxon>
        <taxon>Miscanthus</taxon>
    </lineage>
</organism>
<dbReference type="PANTHER" id="PTHR33018:SF30">
    <property type="entry name" value="OS02G0502850 PROTEIN"/>
    <property type="match status" value="1"/>
</dbReference>
<evidence type="ECO:0000259" key="2">
    <source>
        <dbReference type="Pfam" id="PF26133"/>
    </source>
</evidence>
<dbReference type="InterPro" id="IPR058352">
    <property type="entry name" value="DUF8039"/>
</dbReference>
<dbReference type="InterPro" id="IPR029480">
    <property type="entry name" value="Transpos_assoc"/>
</dbReference>
<evidence type="ECO:0000259" key="1">
    <source>
        <dbReference type="Pfam" id="PF13963"/>
    </source>
</evidence>
<evidence type="ECO:0000313" key="4">
    <source>
        <dbReference type="Proteomes" id="UP000604825"/>
    </source>
</evidence>
<dbReference type="Proteomes" id="UP000604825">
    <property type="component" value="Unassembled WGS sequence"/>
</dbReference>
<gene>
    <name evidence="3" type="ORF">NCGR_LOCUS44563</name>
</gene>
<dbReference type="OrthoDB" id="686166at2759"/>
<dbReference type="AlphaFoldDB" id="A0A811QTG6"/>